<dbReference type="EMBL" id="KQ085919">
    <property type="protein sequence ID" value="KLO16212.1"/>
    <property type="molecule type" value="Genomic_DNA"/>
</dbReference>
<evidence type="ECO:0000313" key="2">
    <source>
        <dbReference type="Proteomes" id="UP000053477"/>
    </source>
</evidence>
<name>A0A0H2RX66_9AGAM</name>
<accession>A0A0H2RX66</accession>
<keyword evidence="2" id="KW-1185">Reference proteome</keyword>
<sequence>MGWRSSKAQNAKLKLDGEDHYEILRNRRAVVAGEFARCLFDFKLSDGCKRRPGSADVFEIEGLLNERRIDGTGLKVTNIGDELAIFCAGTRLLDGEDHYEILSNQVRLMNERSPPFVEFAIHEGRYPSFPSASCRVKVVGYRLDSDPRRENPVKVAEAGSQNGFSEAARKCLISKLSIASVQRRINGIKSWKVCWIRGKKVIICGVIKASNAYAEMALGARTELEDQSTSNESERQSAMPVDKYPFIKRHKRSVLSRYDSFADWSLPDKNFAEDLDVPDEREHEIIEGIWGDIWLKHWYTRTALVFSPRNLLVLA</sequence>
<evidence type="ECO:0000313" key="1">
    <source>
        <dbReference type="EMBL" id="KLO16212.1"/>
    </source>
</evidence>
<protein>
    <submittedName>
        <fullName evidence="1">Uncharacterized protein</fullName>
    </submittedName>
</protein>
<organism evidence="1 2">
    <name type="scientific">Schizopora paradoxa</name>
    <dbReference type="NCBI Taxonomy" id="27342"/>
    <lineage>
        <taxon>Eukaryota</taxon>
        <taxon>Fungi</taxon>
        <taxon>Dikarya</taxon>
        <taxon>Basidiomycota</taxon>
        <taxon>Agaricomycotina</taxon>
        <taxon>Agaricomycetes</taxon>
        <taxon>Hymenochaetales</taxon>
        <taxon>Schizoporaceae</taxon>
        <taxon>Schizopora</taxon>
    </lineage>
</organism>
<proteinExistence type="predicted"/>
<dbReference type="AlphaFoldDB" id="A0A0H2RX66"/>
<reference evidence="1 2" key="1">
    <citation type="submission" date="2015-04" db="EMBL/GenBank/DDBJ databases">
        <title>Complete genome sequence of Schizopora paradoxa KUC8140, a cosmopolitan wood degrader in East Asia.</title>
        <authorList>
            <consortium name="DOE Joint Genome Institute"/>
            <person name="Min B."/>
            <person name="Park H."/>
            <person name="Jang Y."/>
            <person name="Kim J.-J."/>
            <person name="Kim K.H."/>
            <person name="Pangilinan J."/>
            <person name="Lipzen A."/>
            <person name="Riley R."/>
            <person name="Grigoriev I.V."/>
            <person name="Spatafora J.W."/>
            <person name="Choi I.-G."/>
        </authorList>
    </citation>
    <scope>NUCLEOTIDE SEQUENCE [LARGE SCALE GENOMIC DNA]</scope>
    <source>
        <strain evidence="1 2">KUC8140</strain>
    </source>
</reference>
<dbReference type="Proteomes" id="UP000053477">
    <property type="component" value="Unassembled WGS sequence"/>
</dbReference>
<dbReference type="InParanoid" id="A0A0H2RX66"/>
<gene>
    <name evidence="1" type="ORF">SCHPADRAFT_926713</name>
</gene>